<accession>A0ABV5HZ79</accession>
<feature type="transmembrane region" description="Helical" evidence="1">
    <location>
        <begin position="57"/>
        <end position="79"/>
    </location>
</feature>
<proteinExistence type="predicted"/>
<keyword evidence="1" id="KW-0472">Membrane</keyword>
<feature type="transmembrane region" description="Helical" evidence="1">
    <location>
        <begin position="142"/>
        <end position="161"/>
    </location>
</feature>
<reference evidence="2 3" key="1">
    <citation type="submission" date="2024-09" db="EMBL/GenBank/DDBJ databases">
        <authorList>
            <person name="Sun Q."/>
            <person name="Mori K."/>
        </authorList>
    </citation>
    <scope>NUCLEOTIDE SEQUENCE [LARGE SCALE GENOMIC DNA]</scope>
    <source>
        <strain evidence="2 3">CECT 9424</strain>
    </source>
</reference>
<comment type="caution">
    <text evidence="2">The sequence shown here is derived from an EMBL/GenBank/DDBJ whole genome shotgun (WGS) entry which is preliminary data.</text>
</comment>
<feature type="transmembrane region" description="Helical" evidence="1">
    <location>
        <begin position="6"/>
        <end position="27"/>
    </location>
</feature>
<keyword evidence="1" id="KW-1133">Transmembrane helix</keyword>
<dbReference type="RefSeq" id="WP_377068915.1">
    <property type="nucleotide sequence ID" value="NZ_JBHMEC010000012.1"/>
</dbReference>
<keyword evidence="3" id="KW-1185">Reference proteome</keyword>
<dbReference type="Proteomes" id="UP001589670">
    <property type="component" value="Unassembled WGS sequence"/>
</dbReference>
<dbReference type="Pfam" id="PF08592">
    <property type="entry name" value="Anthrone_oxy"/>
    <property type="match status" value="1"/>
</dbReference>
<gene>
    <name evidence="2" type="ORF">ACFFU4_08165</name>
</gene>
<name>A0ABV5HZ79_9RHOB</name>
<organism evidence="2 3">
    <name type="scientific">Roseovarius ramblicola</name>
    <dbReference type="NCBI Taxonomy" id="2022336"/>
    <lineage>
        <taxon>Bacteria</taxon>
        <taxon>Pseudomonadati</taxon>
        <taxon>Pseudomonadota</taxon>
        <taxon>Alphaproteobacteria</taxon>
        <taxon>Rhodobacterales</taxon>
        <taxon>Roseobacteraceae</taxon>
        <taxon>Roseovarius</taxon>
    </lineage>
</organism>
<protein>
    <submittedName>
        <fullName evidence="2">DUF1772 domain-containing protein</fullName>
    </submittedName>
</protein>
<keyword evidence="1" id="KW-0812">Transmembrane</keyword>
<dbReference type="InterPro" id="IPR013901">
    <property type="entry name" value="Anthrone_oxy"/>
</dbReference>
<evidence type="ECO:0000313" key="3">
    <source>
        <dbReference type="Proteomes" id="UP001589670"/>
    </source>
</evidence>
<sequence length="162" mass="17131">MTNLMELIVFGGTALGMALVAGVFLAFSDFVMRALGLARGLAGVEAMQAINREVYGSAFLVALLGLAPVAVALGLYAVMRAEGSAAPWFIAGAALYVIGTVLVTMLGNVPMNKRLDAMATDAPETLVYWRQYARRWTRFNHLRTLASGLAAGAFMVGTALLT</sequence>
<evidence type="ECO:0000313" key="2">
    <source>
        <dbReference type="EMBL" id="MFB9149719.1"/>
    </source>
</evidence>
<feature type="transmembrane region" description="Helical" evidence="1">
    <location>
        <begin position="85"/>
        <end position="106"/>
    </location>
</feature>
<evidence type="ECO:0000256" key="1">
    <source>
        <dbReference type="SAM" id="Phobius"/>
    </source>
</evidence>
<dbReference type="EMBL" id="JBHMEC010000012">
    <property type="protein sequence ID" value="MFB9149719.1"/>
    <property type="molecule type" value="Genomic_DNA"/>
</dbReference>